<reference evidence="7" key="2">
    <citation type="journal article" date="2014" name="ISME J.">
        <title>Microbial stratification in low pH oxic and suboxic macroscopic growths along an acid mine drainage.</title>
        <authorList>
            <person name="Mendez-Garcia C."/>
            <person name="Mesa V."/>
            <person name="Sprenger R.R."/>
            <person name="Richter M."/>
            <person name="Diez M.S."/>
            <person name="Solano J."/>
            <person name="Bargiela R."/>
            <person name="Golyshina O.V."/>
            <person name="Manteca A."/>
            <person name="Ramos J.L."/>
            <person name="Gallego J.R."/>
            <person name="Llorente I."/>
            <person name="Martins Dos Santos V.A."/>
            <person name="Jensen O.N."/>
            <person name="Pelaez A.I."/>
            <person name="Sanchez J."/>
            <person name="Ferrer M."/>
        </authorList>
    </citation>
    <scope>NUCLEOTIDE SEQUENCE</scope>
</reference>
<accession>T0YUS6</accession>
<evidence type="ECO:0000256" key="6">
    <source>
        <dbReference type="SAM" id="Phobius"/>
    </source>
</evidence>
<dbReference type="Pfam" id="PF03379">
    <property type="entry name" value="CcmB"/>
    <property type="match status" value="1"/>
</dbReference>
<gene>
    <name evidence="7" type="ORF">B1A_18174</name>
</gene>
<evidence type="ECO:0000256" key="3">
    <source>
        <dbReference type="ARBA" id="ARBA00022692"/>
    </source>
</evidence>
<reference evidence="7" key="1">
    <citation type="submission" date="2013-08" db="EMBL/GenBank/DDBJ databases">
        <authorList>
            <person name="Mendez C."/>
            <person name="Richter M."/>
            <person name="Ferrer M."/>
            <person name="Sanchez J."/>
        </authorList>
    </citation>
    <scope>NUCLEOTIDE SEQUENCE</scope>
</reference>
<dbReference type="InterPro" id="IPR003544">
    <property type="entry name" value="Cyt_c_biogenesis_CcmB"/>
</dbReference>
<feature type="transmembrane region" description="Helical" evidence="6">
    <location>
        <begin position="54"/>
        <end position="72"/>
    </location>
</feature>
<feature type="non-terminal residue" evidence="7">
    <location>
        <position position="111"/>
    </location>
</feature>
<keyword evidence="4 6" id="KW-1133">Transmembrane helix</keyword>
<evidence type="ECO:0000256" key="1">
    <source>
        <dbReference type="ARBA" id="ARBA00004141"/>
    </source>
</evidence>
<comment type="caution">
    <text evidence="7">The sequence shown here is derived from an EMBL/GenBank/DDBJ whole genome shotgun (WGS) entry which is preliminary data.</text>
</comment>
<dbReference type="AlphaFoldDB" id="T0YUS6"/>
<proteinExistence type="inferred from homology"/>
<comment type="similarity">
    <text evidence="2">Belongs to the CcmB/CycW/HelB family.</text>
</comment>
<sequence length="111" mass="12123">MIRDALEIAKKDLLIEVRSKVLLNQLLPFVAVVLILFGFAVGTENRTLVDISPGIFWVIAFLSALLAIQRSFSIEAENQAKDGLLAYGLEPGGIFLGKVASIFFECVVVEV</sequence>
<protein>
    <submittedName>
        <fullName evidence="7">Heme exporter protein CcmB</fullName>
    </submittedName>
</protein>
<name>T0YUS6_9ZZZZ</name>
<evidence type="ECO:0000313" key="7">
    <source>
        <dbReference type="EMBL" id="EQD35672.1"/>
    </source>
</evidence>
<keyword evidence="3 6" id="KW-0812">Transmembrane</keyword>
<keyword evidence="5 6" id="KW-0472">Membrane</keyword>
<evidence type="ECO:0000256" key="2">
    <source>
        <dbReference type="ARBA" id="ARBA00010544"/>
    </source>
</evidence>
<organism evidence="7">
    <name type="scientific">mine drainage metagenome</name>
    <dbReference type="NCBI Taxonomy" id="410659"/>
    <lineage>
        <taxon>unclassified sequences</taxon>
        <taxon>metagenomes</taxon>
        <taxon>ecological metagenomes</taxon>
    </lineage>
</organism>
<dbReference type="EMBL" id="AUZX01013394">
    <property type="protein sequence ID" value="EQD35672.1"/>
    <property type="molecule type" value="Genomic_DNA"/>
</dbReference>
<evidence type="ECO:0000256" key="4">
    <source>
        <dbReference type="ARBA" id="ARBA00022989"/>
    </source>
</evidence>
<dbReference type="PRINTS" id="PR01414">
    <property type="entry name" value="CCMBBIOGNSIS"/>
</dbReference>
<dbReference type="GO" id="GO:0017004">
    <property type="term" value="P:cytochrome complex assembly"/>
    <property type="evidence" value="ECO:0007669"/>
    <property type="project" value="InterPro"/>
</dbReference>
<evidence type="ECO:0000256" key="5">
    <source>
        <dbReference type="ARBA" id="ARBA00023136"/>
    </source>
</evidence>
<feature type="transmembrane region" description="Helical" evidence="6">
    <location>
        <begin position="21"/>
        <end position="42"/>
    </location>
</feature>
<comment type="subcellular location">
    <subcellularLocation>
        <location evidence="1">Membrane</location>
        <topology evidence="1">Multi-pass membrane protein</topology>
    </subcellularLocation>
</comment>
<dbReference type="GO" id="GO:0016020">
    <property type="term" value="C:membrane"/>
    <property type="evidence" value="ECO:0007669"/>
    <property type="project" value="UniProtKB-SubCell"/>
</dbReference>
<dbReference type="GO" id="GO:0015232">
    <property type="term" value="F:heme transmembrane transporter activity"/>
    <property type="evidence" value="ECO:0007669"/>
    <property type="project" value="InterPro"/>
</dbReference>